<reference evidence="1" key="1">
    <citation type="submission" date="2020-11" db="EMBL/GenBank/DDBJ databases">
        <authorList>
            <consortium name="DOE Joint Genome Institute"/>
            <person name="Ahrendt S."/>
            <person name="Riley R."/>
            <person name="Andreopoulos W."/>
            <person name="Labutti K."/>
            <person name="Pangilinan J."/>
            <person name="Ruiz-Duenas F.J."/>
            <person name="Barrasa J.M."/>
            <person name="Sanchez-Garcia M."/>
            <person name="Camarero S."/>
            <person name="Miyauchi S."/>
            <person name="Serrano A."/>
            <person name="Linde D."/>
            <person name="Babiker R."/>
            <person name="Drula E."/>
            <person name="Ayuso-Fernandez I."/>
            <person name="Pacheco R."/>
            <person name="Padilla G."/>
            <person name="Ferreira P."/>
            <person name="Barriuso J."/>
            <person name="Kellner H."/>
            <person name="Castanera R."/>
            <person name="Alfaro M."/>
            <person name="Ramirez L."/>
            <person name="Pisabarro A.G."/>
            <person name="Kuo A."/>
            <person name="Tritt A."/>
            <person name="Lipzen A."/>
            <person name="He G."/>
            <person name="Yan M."/>
            <person name="Ng V."/>
            <person name="Cullen D."/>
            <person name="Martin F."/>
            <person name="Rosso M.-N."/>
            <person name="Henrissat B."/>
            <person name="Hibbett D."/>
            <person name="Martinez A.T."/>
            <person name="Grigoriev I.V."/>
        </authorList>
    </citation>
    <scope>NUCLEOTIDE SEQUENCE</scope>
    <source>
        <strain evidence="1">CBS 506.95</strain>
    </source>
</reference>
<dbReference type="OrthoDB" id="2745898at2759"/>
<accession>A0A9P6EIU4</accession>
<gene>
    <name evidence="1" type="ORF">CPB83DRAFT_906114</name>
</gene>
<sequence>MPASFSNLSQELIDEVIDQVAGENANKYTLQSCSLTCRSFRNRAQSHLFRILNIVALQCPRLSKASLLKRFQKLHDIFFGRSLLATYPRQLVLAPTRYDSKWIDQYQVFHKILGYLKNLSNVLLHGFGPLHAFQDEAAFVENFWKPIIQPRLTTLHLSGIQDVPMELLMYCPQLSELKLDILTTFKPPRDGNSAFIPLRLRTLSCLWTPEAVDMLLSWKDENGVRLLNLCNLTNFRYSIHANYPWRPVIELLDKFILPAAGKSLETLSLGGKYDAGSDALVNISTTKVLKSLNCSFSLSQSLMTNEYNYSTDPISGIVGTLNTLPKKCALRHLNVDIQLDKRQINVDWHEREDWSSFDGAISKWQENVGKPIDFKIAFDLTAFDTDFEGPLQVDSWLVDYREIMEAFKVTKFPLASANPSIAFVLTYSSDIHFVD</sequence>
<organism evidence="1 2">
    <name type="scientific">Crepidotus variabilis</name>
    <dbReference type="NCBI Taxonomy" id="179855"/>
    <lineage>
        <taxon>Eukaryota</taxon>
        <taxon>Fungi</taxon>
        <taxon>Dikarya</taxon>
        <taxon>Basidiomycota</taxon>
        <taxon>Agaricomycotina</taxon>
        <taxon>Agaricomycetes</taxon>
        <taxon>Agaricomycetidae</taxon>
        <taxon>Agaricales</taxon>
        <taxon>Agaricineae</taxon>
        <taxon>Crepidotaceae</taxon>
        <taxon>Crepidotus</taxon>
    </lineage>
</organism>
<comment type="caution">
    <text evidence="1">The sequence shown here is derived from an EMBL/GenBank/DDBJ whole genome shotgun (WGS) entry which is preliminary data.</text>
</comment>
<keyword evidence="2" id="KW-1185">Reference proteome</keyword>
<evidence type="ECO:0000313" key="2">
    <source>
        <dbReference type="Proteomes" id="UP000807306"/>
    </source>
</evidence>
<dbReference type="EMBL" id="MU157846">
    <property type="protein sequence ID" value="KAF9529464.1"/>
    <property type="molecule type" value="Genomic_DNA"/>
</dbReference>
<protein>
    <recommendedName>
        <fullName evidence="3">F-box domain-containing protein</fullName>
    </recommendedName>
</protein>
<proteinExistence type="predicted"/>
<name>A0A9P6EIU4_9AGAR</name>
<evidence type="ECO:0008006" key="3">
    <source>
        <dbReference type="Google" id="ProtNLM"/>
    </source>
</evidence>
<dbReference type="Proteomes" id="UP000807306">
    <property type="component" value="Unassembled WGS sequence"/>
</dbReference>
<dbReference type="AlphaFoldDB" id="A0A9P6EIU4"/>
<evidence type="ECO:0000313" key="1">
    <source>
        <dbReference type="EMBL" id="KAF9529464.1"/>
    </source>
</evidence>